<dbReference type="GO" id="GO:0051539">
    <property type="term" value="F:4 iron, 4 sulfur cluster binding"/>
    <property type="evidence" value="ECO:0007669"/>
    <property type="project" value="UniProtKB-KW"/>
</dbReference>
<dbReference type="Pfam" id="PF13186">
    <property type="entry name" value="SPASM"/>
    <property type="match status" value="1"/>
</dbReference>
<evidence type="ECO:0000259" key="7">
    <source>
        <dbReference type="Pfam" id="PF04055"/>
    </source>
</evidence>
<dbReference type="InterPro" id="IPR013785">
    <property type="entry name" value="Aldolase_TIM"/>
</dbReference>
<evidence type="ECO:0000313" key="9">
    <source>
        <dbReference type="EMBL" id="PKI81702.1"/>
    </source>
</evidence>
<keyword evidence="6" id="KW-0411">Iron-sulfur</keyword>
<keyword evidence="2" id="KW-0004">4Fe-4S</keyword>
<evidence type="ECO:0000256" key="1">
    <source>
        <dbReference type="ARBA" id="ARBA00001966"/>
    </source>
</evidence>
<evidence type="ECO:0000313" key="10">
    <source>
        <dbReference type="Proteomes" id="UP000233248"/>
    </source>
</evidence>
<dbReference type="InterPro" id="IPR058240">
    <property type="entry name" value="rSAM_sf"/>
</dbReference>
<evidence type="ECO:0000256" key="5">
    <source>
        <dbReference type="ARBA" id="ARBA00023004"/>
    </source>
</evidence>
<dbReference type="SUPFAM" id="SSF102114">
    <property type="entry name" value="Radical SAM enzymes"/>
    <property type="match status" value="1"/>
</dbReference>
<feature type="domain" description="Radical SAM core" evidence="7">
    <location>
        <begin position="9"/>
        <end position="137"/>
    </location>
</feature>
<keyword evidence="5" id="KW-0408">Iron</keyword>
<keyword evidence="10" id="KW-1185">Reference proteome</keyword>
<dbReference type="EMBL" id="NXIF01000009">
    <property type="protein sequence ID" value="PKI81702.1"/>
    <property type="molecule type" value="Genomic_DNA"/>
</dbReference>
<evidence type="ECO:0000256" key="6">
    <source>
        <dbReference type="ARBA" id="ARBA00023014"/>
    </source>
</evidence>
<comment type="cofactor">
    <cofactor evidence="1">
        <name>[4Fe-4S] cluster</name>
        <dbReference type="ChEBI" id="CHEBI:49883"/>
    </cofactor>
</comment>
<reference evidence="9 10" key="1">
    <citation type="submission" date="2017-09" db="EMBL/GenBank/DDBJ databases">
        <title>Genomics of the genus Arcobacter.</title>
        <authorList>
            <person name="Perez-Cataluna A."/>
            <person name="Figueras M.J."/>
            <person name="Salas-Masso N."/>
        </authorList>
    </citation>
    <scope>NUCLEOTIDE SEQUENCE [LARGE SCALE GENOMIC DNA]</scope>
    <source>
        <strain evidence="9 10">DSM 18005</strain>
    </source>
</reference>
<evidence type="ECO:0000256" key="3">
    <source>
        <dbReference type="ARBA" id="ARBA00022691"/>
    </source>
</evidence>
<evidence type="ECO:0000259" key="8">
    <source>
        <dbReference type="Pfam" id="PF13186"/>
    </source>
</evidence>
<evidence type="ECO:0000256" key="2">
    <source>
        <dbReference type="ARBA" id="ARBA00022485"/>
    </source>
</evidence>
<dbReference type="PANTHER" id="PTHR43787">
    <property type="entry name" value="FEMO COFACTOR BIOSYNTHESIS PROTEIN NIFB-RELATED"/>
    <property type="match status" value="1"/>
</dbReference>
<feature type="domain" description="4Fe4S-binding SPASM" evidence="8">
    <location>
        <begin position="218"/>
        <end position="284"/>
    </location>
</feature>
<gene>
    <name evidence="9" type="ORF">CP960_02750</name>
</gene>
<sequence length="294" mass="34540">MKKFRKVHIEITNICNLKCSFCPPKIKPNMTMDLQTFDKINSQLQNYTKELAYHVVGDPLVLSNLNEYLNISKKYSLKVNITTTANNINKKHYDALTNSILKQINFSINSYNANSHKKSLDNYLQGIIDFIKYAQSLTHEYFINLRIWNLDDTKSAKDFNQQVFKKIGEEFNCKLDIDEIYRLKPKNIRIGRKLFFNFDDYFKWPSLQEQTISKKGFCYGLDSHFAILSNADVVPCCLDQNAIINLGNIKEKNIKDILKSKRVLDIQKGFKQNILVEELCQKCDYRRRFDKENK</sequence>
<dbReference type="GO" id="GO:0003824">
    <property type="term" value="F:catalytic activity"/>
    <property type="evidence" value="ECO:0007669"/>
    <property type="project" value="InterPro"/>
</dbReference>
<dbReference type="CDD" id="cd01335">
    <property type="entry name" value="Radical_SAM"/>
    <property type="match status" value="1"/>
</dbReference>
<accession>A0A2N1J5G3</accession>
<protein>
    <submittedName>
        <fullName evidence="9">Radical SAM protein</fullName>
    </submittedName>
</protein>
<proteinExistence type="predicted"/>
<dbReference type="InterPro" id="IPR007197">
    <property type="entry name" value="rSAM"/>
</dbReference>
<keyword evidence="4" id="KW-0479">Metal-binding</keyword>
<name>A0A2N1J5G3_9BACT</name>
<evidence type="ECO:0000256" key="4">
    <source>
        <dbReference type="ARBA" id="ARBA00022723"/>
    </source>
</evidence>
<keyword evidence="3" id="KW-0949">S-adenosyl-L-methionine</keyword>
<dbReference type="SFLD" id="SFLDG01067">
    <property type="entry name" value="SPASM/twitch_domain_containing"/>
    <property type="match status" value="1"/>
</dbReference>
<dbReference type="GO" id="GO:0046872">
    <property type="term" value="F:metal ion binding"/>
    <property type="evidence" value="ECO:0007669"/>
    <property type="project" value="UniProtKB-KW"/>
</dbReference>
<dbReference type="Pfam" id="PF04055">
    <property type="entry name" value="Radical_SAM"/>
    <property type="match status" value="1"/>
</dbReference>
<dbReference type="Proteomes" id="UP000233248">
    <property type="component" value="Unassembled WGS sequence"/>
</dbReference>
<dbReference type="OrthoDB" id="9805809at2"/>
<dbReference type="InterPro" id="IPR023885">
    <property type="entry name" value="4Fe4S-binding_SPASM_dom"/>
</dbReference>
<comment type="caution">
    <text evidence="9">The sequence shown here is derived from an EMBL/GenBank/DDBJ whole genome shotgun (WGS) entry which is preliminary data.</text>
</comment>
<organism evidence="9 10">
    <name type="scientific">Malaciobacter halophilus</name>
    <dbReference type="NCBI Taxonomy" id="197482"/>
    <lineage>
        <taxon>Bacteria</taxon>
        <taxon>Pseudomonadati</taxon>
        <taxon>Campylobacterota</taxon>
        <taxon>Epsilonproteobacteria</taxon>
        <taxon>Campylobacterales</taxon>
        <taxon>Arcobacteraceae</taxon>
        <taxon>Malaciobacter</taxon>
    </lineage>
</organism>
<dbReference type="Gene3D" id="3.20.20.70">
    <property type="entry name" value="Aldolase class I"/>
    <property type="match status" value="1"/>
</dbReference>
<dbReference type="PANTHER" id="PTHR43787:SF10">
    <property type="entry name" value="COFACTOR MODIFYING PROTEIN"/>
    <property type="match status" value="1"/>
</dbReference>
<dbReference type="SFLD" id="SFLDS00029">
    <property type="entry name" value="Radical_SAM"/>
    <property type="match status" value="1"/>
</dbReference>
<dbReference type="CDD" id="cd21122">
    <property type="entry name" value="SPASM_rSAM"/>
    <property type="match status" value="1"/>
</dbReference>
<dbReference type="AlphaFoldDB" id="A0A2N1J5G3"/>
<dbReference type="RefSeq" id="WP_101183709.1">
    <property type="nucleotide sequence ID" value="NZ_CP031218.1"/>
</dbReference>